<evidence type="ECO:0000313" key="6">
    <source>
        <dbReference type="Proteomes" id="UP000619355"/>
    </source>
</evidence>
<dbReference type="GO" id="GO:0005975">
    <property type="term" value="P:carbohydrate metabolic process"/>
    <property type="evidence" value="ECO:0007669"/>
    <property type="project" value="InterPro"/>
</dbReference>
<name>A0A919C2J0_9ACTN</name>
<dbReference type="GO" id="GO:0004553">
    <property type="term" value="F:hydrolase activity, hydrolyzing O-glycosyl compounds"/>
    <property type="evidence" value="ECO:0007669"/>
    <property type="project" value="InterPro"/>
</dbReference>
<keyword evidence="2" id="KW-0378">Hydrolase</keyword>
<proteinExistence type="inferred from homology"/>
<feature type="region of interest" description="Disordered" evidence="3">
    <location>
        <begin position="141"/>
        <end position="161"/>
    </location>
</feature>
<organism evidence="5 6">
    <name type="scientific">Streptomyces capoamus</name>
    <dbReference type="NCBI Taxonomy" id="68183"/>
    <lineage>
        <taxon>Bacteria</taxon>
        <taxon>Bacillati</taxon>
        <taxon>Actinomycetota</taxon>
        <taxon>Actinomycetes</taxon>
        <taxon>Kitasatosporales</taxon>
        <taxon>Streptomycetaceae</taxon>
        <taxon>Streptomyces</taxon>
    </lineage>
</organism>
<dbReference type="InterPro" id="IPR036881">
    <property type="entry name" value="Glyco_hydro_3_C_sf"/>
</dbReference>
<reference evidence="6" key="1">
    <citation type="journal article" date="2019" name="Int. J. Syst. Evol. Microbiol.">
        <title>The Global Catalogue of Microorganisms (GCM) 10K type strain sequencing project: providing services to taxonomists for standard genome sequencing and annotation.</title>
        <authorList>
            <consortium name="The Broad Institute Genomics Platform"/>
            <consortium name="The Broad Institute Genome Sequencing Center for Infectious Disease"/>
            <person name="Wu L."/>
            <person name="Ma J."/>
        </authorList>
    </citation>
    <scope>NUCLEOTIDE SEQUENCE [LARGE SCALE GENOMIC DNA]</scope>
    <source>
        <strain evidence="6">JCM 4253</strain>
    </source>
</reference>
<gene>
    <name evidence="5" type="ORF">GCM10018980_22280</name>
</gene>
<feature type="domain" description="Glycoside hydrolase family 3 C-terminal" evidence="4">
    <location>
        <begin position="55"/>
        <end position="148"/>
    </location>
</feature>
<feature type="compositionally biased region" description="Basic residues" evidence="3">
    <location>
        <begin position="13"/>
        <end position="45"/>
    </location>
</feature>
<accession>A0A919C2J0</accession>
<feature type="region of interest" description="Disordered" evidence="3">
    <location>
        <begin position="1"/>
        <end position="45"/>
    </location>
</feature>
<comment type="similarity">
    <text evidence="1">Belongs to the glycosyl hydrolase 3 family.</text>
</comment>
<comment type="caution">
    <text evidence="5">The sequence shown here is derived from an EMBL/GenBank/DDBJ whole genome shotgun (WGS) entry which is preliminary data.</text>
</comment>
<protein>
    <recommendedName>
        <fullName evidence="4">Glycoside hydrolase family 3 C-terminal domain-containing protein</fullName>
    </recommendedName>
</protein>
<dbReference type="PANTHER" id="PTHR42715:SF10">
    <property type="entry name" value="BETA-GLUCOSIDASE"/>
    <property type="match status" value="1"/>
</dbReference>
<dbReference type="AlphaFoldDB" id="A0A919C2J0"/>
<dbReference type="Gene3D" id="3.40.50.1700">
    <property type="entry name" value="Glycoside hydrolase family 3 C-terminal domain"/>
    <property type="match status" value="1"/>
</dbReference>
<dbReference type="Proteomes" id="UP000619355">
    <property type="component" value="Unassembled WGS sequence"/>
</dbReference>
<dbReference type="EMBL" id="BNBF01000005">
    <property type="protein sequence ID" value="GHG44426.1"/>
    <property type="molecule type" value="Genomic_DNA"/>
</dbReference>
<sequence length="161" mass="16601">MESTDGGAAPHPHPLRTRLPRQGHRPQRIRRGGAGRPTGRHLRRRVGDRAALFGLGTSGEGCDAEDLSLPGVQDELIEALLATGTPVVLLVVSGRPYALGAYADRAAAVVQALFPGEEGGPALAVLTGRTNPSGKLPVQIPRTAGGQPGTCTPRSAATPRA</sequence>
<dbReference type="PANTHER" id="PTHR42715">
    <property type="entry name" value="BETA-GLUCOSIDASE"/>
    <property type="match status" value="1"/>
</dbReference>
<dbReference type="InterPro" id="IPR050288">
    <property type="entry name" value="Cellulose_deg_GH3"/>
</dbReference>
<evidence type="ECO:0000313" key="5">
    <source>
        <dbReference type="EMBL" id="GHG44426.1"/>
    </source>
</evidence>
<dbReference type="SUPFAM" id="SSF52279">
    <property type="entry name" value="Beta-D-glucan exohydrolase, C-terminal domain"/>
    <property type="match status" value="1"/>
</dbReference>
<evidence type="ECO:0000256" key="2">
    <source>
        <dbReference type="ARBA" id="ARBA00022801"/>
    </source>
</evidence>
<evidence type="ECO:0000256" key="1">
    <source>
        <dbReference type="ARBA" id="ARBA00005336"/>
    </source>
</evidence>
<keyword evidence="6" id="KW-1185">Reference proteome</keyword>
<dbReference type="InterPro" id="IPR002772">
    <property type="entry name" value="Glyco_hydro_3_C"/>
</dbReference>
<dbReference type="Pfam" id="PF01915">
    <property type="entry name" value="Glyco_hydro_3_C"/>
    <property type="match status" value="1"/>
</dbReference>
<evidence type="ECO:0000259" key="4">
    <source>
        <dbReference type="Pfam" id="PF01915"/>
    </source>
</evidence>
<evidence type="ECO:0000256" key="3">
    <source>
        <dbReference type="SAM" id="MobiDB-lite"/>
    </source>
</evidence>